<proteinExistence type="predicted"/>
<gene>
    <name evidence="3" type="ORF">SBAD_LOCUS11045</name>
</gene>
<evidence type="ECO:0000313" key="4">
    <source>
        <dbReference type="Proteomes" id="UP000270296"/>
    </source>
</evidence>
<dbReference type="AlphaFoldDB" id="A0A183J597"/>
<evidence type="ECO:0000256" key="2">
    <source>
        <dbReference type="SAM" id="MobiDB-lite"/>
    </source>
</evidence>
<evidence type="ECO:0000313" key="5">
    <source>
        <dbReference type="WBParaSite" id="SBAD_0001142201-mRNA-1"/>
    </source>
</evidence>
<name>A0A183J597_9BILA</name>
<evidence type="ECO:0000256" key="1">
    <source>
        <dbReference type="SAM" id="Coils"/>
    </source>
</evidence>
<keyword evidence="4" id="KW-1185">Reference proteome</keyword>
<feature type="coiled-coil region" evidence="1">
    <location>
        <begin position="49"/>
        <end position="76"/>
    </location>
</feature>
<dbReference type="WBParaSite" id="SBAD_0001142201-mRNA-1">
    <property type="protein sequence ID" value="SBAD_0001142201-mRNA-1"/>
    <property type="gene ID" value="SBAD_0001142201"/>
</dbReference>
<protein>
    <submittedName>
        <fullName evidence="5">PKcGMP_CC domain-containing protein</fullName>
    </submittedName>
</protein>
<dbReference type="EMBL" id="UZAM01014978">
    <property type="protein sequence ID" value="VDP36655.1"/>
    <property type="molecule type" value="Genomic_DNA"/>
</dbReference>
<dbReference type="Proteomes" id="UP000270296">
    <property type="component" value="Unassembled WGS sequence"/>
</dbReference>
<reference evidence="5" key="1">
    <citation type="submission" date="2016-06" db="UniProtKB">
        <authorList>
            <consortium name="WormBaseParasite"/>
        </authorList>
    </citation>
    <scope>IDENTIFICATION</scope>
</reference>
<reference evidence="3 4" key="2">
    <citation type="submission" date="2018-11" db="EMBL/GenBank/DDBJ databases">
        <authorList>
            <consortium name="Pathogen Informatics"/>
        </authorList>
    </citation>
    <scope>NUCLEOTIDE SEQUENCE [LARGE SCALE GENOMIC DNA]</scope>
</reference>
<keyword evidence="1" id="KW-0175">Coiled coil</keyword>
<accession>A0A183J597</accession>
<sequence>MKSVVAYATLLELPLKSAVGTDAPNNDERLPFDPERLCAVEATVGSIEIQNKLNQLIATKKRLAQLQEAVKKLETDKYLLGGRMASLSGDGGSQAAANGGRSSNLPPMFPAETAVDKVGPYVRFTYKLRDASSF</sequence>
<feature type="region of interest" description="Disordered" evidence="2">
    <location>
        <begin position="88"/>
        <end position="107"/>
    </location>
</feature>
<evidence type="ECO:0000313" key="3">
    <source>
        <dbReference type="EMBL" id="VDP36655.1"/>
    </source>
</evidence>
<organism evidence="5">
    <name type="scientific">Soboliphyme baturini</name>
    <dbReference type="NCBI Taxonomy" id="241478"/>
    <lineage>
        <taxon>Eukaryota</taxon>
        <taxon>Metazoa</taxon>
        <taxon>Ecdysozoa</taxon>
        <taxon>Nematoda</taxon>
        <taxon>Enoplea</taxon>
        <taxon>Dorylaimia</taxon>
        <taxon>Dioctophymatida</taxon>
        <taxon>Dioctophymatoidea</taxon>
        <taxon>Soboliphymatidae</taxon>
        <taxon>Soboliphyme</taxon>
    </lineage>
</organism>